<evidence type="ECO:0000313" key="3">
    <source>
        <dbReference type="EMBL" id="HIX87464.1"/>
    </source>
</evidence>
<evidence type="ECO:0000256" key="1">
    <source>
        <dbReference type="SAM" id="MobiDB-lite"/>
    </source>
</evidence>
<proteinExistence type="predicted"/>
<reference evidence="3" key="1">
    <citation type="journal article" date="2021" name="PeerJ">
        <title>Extensive microbial diversity within the chicken gut microbiome revealed by metagenomics and culture.</title>
        <authorList>
            <person name="Gilroy R."/>
            <person name="Ravi A."/>
            <person name="Getino M."/>
            <person name="Pursley I."/>
            <person name="Horton D.L."/>
            <person name="Alikhan N.F."/>
            <person name="Baker D."/>
            <person name="Gharbi K."/>
            <person name="Hall N."/>
            <person name="Watson M."/>
            <person name="Adriaenssens E.M."/>
            <person name="Foster-Nyarko E."/>
            <person name="Jarju S."/>
            <person name="Secka A."/>
            <person name="Antonio M."/>
            <person name="Oren A."/>
            <person name="Chaudhuri R.R."/>
            <person name="La Ragione R."/>
            <person name="Hildebrand F."/>
            <person name="Pallen M.J."/>
        </authorList>
    </citation>
    <scope>NUCLEOTIDE SEQUENCE</scope>
    <source>
        <strain evidence="3">ChiHecec2B26-12326</strain>
    </source>
</reference>
<dbReference type="InterPro" id="IPR014907">
    <property type="entry name" value="BT4734-like_N"/>
</dbReference>
<accession>A0A9D1XTZ4</accession>
<evidence type="ECO:0000313" key="4">
    <source>
        <dbReference type="Proteomes" id="UP000823847"/>
    </source>
</evidence>
<dbReference type="EMBL" id="DXEN01000095">
    <property type="protein sequence ID" value="HIX87464.1"/>
    <property type="molecule type" value="Genomic_DNA"/>
</dbReference>
<comment type="caution">
    <text evidence="3">The sequence shown here is derived from an EMBL/GenBank/DDBJ whole genome shotgun (WGS) entry which is preliminary data.</text>
</comment>
<reference evidence="3" key="2">
    <citation type="submission" date="2021-04" db="EMBL/GenBank/DDBJ databases">
        <authorList>
            <person name="Gilroy R."/>
        </authorList>
    </citation>
    <scope>NUCLEOTIDE SEQUENCE</scope>
    <source>
        <strain evidence="3">ChiHecec2B26-12326</strain>
    </source>
</reference>
<feature type="domain" description="BT4734-like N-terminal" evidence="2">
    <location>
        <begin position="55"/>
        <end position="180"/>
    </location>
</feature>
<protein>
    <submittedName>
        <fullName evidence="3">Virulence protein E</fullName>
    </submittedName>
</protein>
<name>A0A9D1XTZ4_9BACT</name>
<organism evidence="3 4">
    <name type="scientific">Candidatus Parabacteroides intestinigallinarum</name>
    <dbReference type="NCBI Taxonomy" id="2838722"/>
    <lineage>
        <taxon>Bacteria</taxon>
        <taxon>Pseudomonadati</taxon>
        <taxon>Bacteroidota</taxon>
        <taxon>Bacteroidia</taxon>
        <taxon>Bacteroidales</taxon>
        <taxon>Tannerellaceae</taxon>
        <taxon>Parabacteroides</taxon>
    </lineage>
</organism>
<dbReference type="Pfam" id="PF08800">
    <property type="entry name" value="BT4734-like_N"/>
    <property type="match status" value="1"/>
</dbReference>
<dbReference type="AlphaFoldDB" id="A0A9D1XTZ4"/>
<evidence type="ECO:0000259" key="2">
    <source>
        <dbReference type="Pfam" id="PF08800"/>
    </source>
</evidence>
<sequence length="342" mass="39528">MISTGTNITSNSDALRKVTVKYVYDSLRNPNMHIQFSIRKLRIIREIDDKQYNLLKRQLPYLVCGMFNPPYRKTENFAYTEYFIIDIDHLSDKDFSLPDVRKRIEADSRVVLSFVSPGEDGLKVMFKLKERCYDSGLYSLFYKSFLMRFSDQYTLRQVVDARTSDVTRACFISVDPDAYYNPEADAVDMSAFLEVDNPSALFEQKRRQEQILKENESTSSKKNDGMGPLDPDKETMDKIKQMLNPKAKKEKAPVFVPKELDVIMPKLQPYIEETGVTVSEVINIQYGKKIRFKLGIKQAEVNLFFGKKGFSVVRSPRSGTNAELNELMAELVSNFINEYEYS</sequence>
<dbReference type="Proteomes" id="UP000823847">
    <property type="component" value="Unassembled WGS sequence"/>
</dbReference>
<gene>
    <name evidence="3" type="ORF">H9848_12805</name>
</gene>
<dbReference type="NCBIfam" id="NF040562">
    <property type="entry name" value="PrimPol_Db"/>
    <property type="match status" value="1"/>
</dbReference>
<feature type="region of interest" description="Disordered" evidence="1">
    <location>
        <begin position="211"/>
        <end position="234"/>
    </location>
</feature>